<name>A0A8S9HFL9_BRACR</name>
<evidence type="ECO:0000256" key="1">
    <source>
        <dbReference type="ARBA" id="ARBA00000189"/>
    </source>
</evidence>
<dbReference type="EMBL" id="QGKW02001940">
    <property type="protein sequence ID" value="KAF2554678.1"/>
    <property type="molecule type" value="Genomic_DNA"/>
</dbReference>
<dbReference type="PANTHER" id="PTHR31517:SF17">
    <property type="entry name" value="PEROXIDASE 6"/>
    <property type="match status" value="1"/>
</dbReference>
<reference evidence="12" key="1">
    <citation type="submission" date="2019-12" db="EMBL/GenBank/DDBJ databases">
        <title>Genome sequencing and annotation of Brassica cretica.</title>
        <authorList>
            <person name="Studholme D.J."/>
            <person name="Sarris P.F."/>
        </authorList>
    </citation>
    <scope>NUCLEOTIDE SEQUENCE</scope>
    <source>
        <strain evidence="12">PFS-001/15</strain>
        <tissue evidence="12">Leaf</tissue>
    </source>
</reference>
<feature type="binding site" evidence="9">
    <location>
        <position position="6"/>
    </location>
    <ligand>
        <name>Ca(2+)</name>
        <dbReference type="ChEBI" id="CHEBI:29108"/>
        <label>2</label>
    </ligand>
</feature>
<organism evidence="12 13">
    <name type="scientific">Brassica cretica</name>
    <name type="common">Mustard</name>
    <dbReference type="NCBI Taxonomy" id="69181"/>
    <lineage>
        <taxon>Eukaryota</taxon>
        <taxon>Viridiplantae</taxon>
        <taxon>Streptophyta</taxon>
        <taxon>Embryophyta</taxon>
        <taxon>Tracheophyta</taxon>
        <taxon>Spermatophyta</taxon>
        <taxon>Magnoliopsida</taxon>
        <taxon>eudicotyledons</taxon>
        <taxon>Gunneridae</taxon>
        <taxon>Pentapetalae</taxon>
        <taxon>rosids</taxon>
        <taxon>malvids</taxon>
        <taxon>Brassicales</taxon>
        <taxon>Brassicaceae</taxon>
        <taxon>Brassiceae</taxon>
        <taxon>Brassica</taxon>
    </lineage>
</organism>
<dbReference type="SUPFAM" id="SSF48113">
    <property type="entry name" value="Heme-dependent peroxidases"/>
    <property type="match status" value="1"/>
</dbReference>
<proteinExistence type="inferred from homology"/>
<evidence type="ECO:0000313" key="12">
    <source>
        <dbReference type="EMBL" id="KAF2554678.1"/>
    </source>
</evidence>
<keyword evidence="4" id="KW-0575">Peroxidase</keyword>
<sequence length="90" mass="10543">MSAFNDVFTPGKFDNMYYKNLQHGYGLLESDQAIAFDNRTRPFVDLYAANETAFFDAFAKAMEKFSEQRVKTELNGDVRRRCDQYNDYRG</sequence>
<evidence type="ECO:0000256" key="3">
    <source>
        <dbReference type="ARBA" id="ARBA00012313"/>
    </source>
</evidence>
<feature type="binding site" evidence="9">
    <location>
        <position position="9"/>
    </location>
    <ligand>
        <name>Ca(2+)</name>
        <dbReference type="ChEBI" id="CHEBI:29108"/>
        <label>2</label>
    </ligand>
</feature>
<evidence type="ECO:0000256" key="8">
    <source>
        <dbReference type="ARBA" id="ARBA00023004"/>
    </source>
</evidence>
<dbReference type="InterPro" id="IPR000823">
    <property type="entry name" value="Peroxidase_pln"/>
</dbReference>
<dbReference type="InterPro" id="IPR010255">
    <property type="entry name" value="Haem_peroxidase_sf"/>
</dbReference>
<dbReference type="InterPro" id="IPR002016">
    <property type="entry name" value="Haem_peroxidase"/>
</dbReference>
<dbReference type="PRINTS" id="PR00461">
    <property type="entry name" value="PLPEROXIDASE"/>
</dbReference>
<protein>
    <recommendedName>
        <fullName evidence="3">peroxidase</fullName>
        <ecNumber evidence="3">1.11.1.7</ecNumber>
    </recommendedName>
</protein>
<comment type="caution">
    <text evidence="12">The sequence shown here is derived from an EMBL/GenBank/DDBJ whole genome shotgun (WGS) entry which is preliminary data.</text>
</comment>
<dbReference type="Pfam" id="PF00141">
    <property type="entry name" value="peroxidase"/>
    <property type="match status" value="1"/>
</dbReference>
<dbReference type="GO" id="GO:0046872">
    <property type="term" value="F:metal ion binding"/>
    <property type="evidence" value="ECO:0007669"/>
    <property type="project" value="UniProtKB-KW"/>
</dbReference>
<dbReference type="PROSITE" id="PS50873">
    <property type="entry name" value="PEROXIDASE_4"/>
    <property type="match status" value="1"/>
</dbReference>
<feature type="binding site" evidence="9">
    <location>
        <position position="14"/>
    </location>
    <ligand>
        <name>Ca(2+)</name>
        <dbReference type="ChEBI" id="CHEBI:29108"/>
        <label>2</label>
    </ligand>
</feature>
<accession>A0A8S9HFL9</accession>
<feature type="domain" description="Plant heme peroxidase family profile" evidence="11">
    <location>
        <begin position="1"/>
        <end position="86"/>
    </location>
</feature>
<evidence type="ECO:0000256" key="6">
    <source>
        <dbReference type="ARBA" id="ARBA00022723"/>
    </source>
</evidence>
<evidence type="ECO:0000256" key="7">
    <source>
        <dbReference type="ARBA" id="ARBA00023002"/>
    </source>
</evidence>
<evidence type="ECO:0000256" key="9">
    <source>
        <dbReference type="PIRSR" id="PIRSR600823-3"/>
    </source>
</evidence>
<comment type="cofactor">
    <cofactor evidence="9">
        <name>Ca(2+)</name>
        <dbReference type="ChEBI" id="CHEBI:29108"/>
    </cofactor>
    <text evidence="9">Binds 2 calcium ions per subunit.</text>
</comment>
<dbReference type="GO" id="GO:0140825">
    <property type="term" value="F:lactoperoxidase activity"/>
    <property type="evidence" value="ECO:0007669"/>
    <property type="project" value="UniProtKB-EC"/>
</dbReference>
<dbReference type="PANTHER" id="PTHR31517">
    <property type="match status" value="1"/>
</dbReference>
<comment type="similarity">
    <text evidence="10">Belongs to the peroxidase family.</text>
</comment>
<evidence type="ECO:0000259" key="11">
    <source>
        <dbReference type="PROSITE" id="PS50873"/>
    </source>
</evidence>
<dbReference type="AlphaFoldDB" id="A0A8S9HFL9"/>
<dbReference type="Gene3D" id="1.10.420.10">
    <property type="entry name" value="Peroxidase, domain 2"/>
    <property type="match status" value="1"/>
</dbReference>
<keyword evidence="6 9" id="KW-0479">Metal-binding</keyword>
<dbReference type="Gene3D" id="1.10.520.10">
    <property type="match status" value="1"/>
</dbReference>
<dbReference type="GO" id="GO:0020037">
    <property type="term" value="F:heme binding"/>
    <property type="evidence" value="ECO:0007669"/>
    <property type="project" value="InterPro"/>
</dbReference>
<gene>
    <name evidence="12" type="ORF">F2Q68_00014078</name>
</gene>
<dbReference type="EC" id="1.11.1.7" evidence="3"/>
<evidence type="ECO:0000256" key="5">
    <source>
        <dbReference type="ARBA" id="ARBA00022617"/>
    </source>
</evidence>
<dbReference type="Proteomes" id="UP000712281">
    <property type="component" value="Unassembled WGS sequence"/>
</dbReference>
<evidence type="ECO:0000256" key="4">
    <source>
        <dbReference type="ARBA" id="ARBA00022559"/>
    </source>
</evidence>
<evidence type="ECO:0000313" key="13">
    <source>
        <dbReference type="Proteomes" id="UP000712281"/>
    </source>
</evidence>
<keyword evidence="9" id="KW-0106">Calcium</keyword>
<keyword evidence="7" id="KW-0560">Oxidoreductase</keyword>
<comment type="cofactor">
    <cofactor evidence="2">
        <name>heme b</name>
        <dbReference type="ChEBI" id="CHEBI:60344"/>
    </cofactor>
</comment>
<keyword evidence="8" id="KW-0408">Iron</keyword>
<evidence type="ECO:0000256" key="2">
    <source>
        <dbReference type="ARBA" id="ARBA00001970"/>
    </source>
</evidence>
<keyword evidence="5" id="KW-0349">Heme</keyword>
<comment type="catalytic activity">
    <reaction evidence="1">
        <text>2 a phenolic donor + H2O2 = 2 a phenolic radical donor + 2 H2O</text>
        <dbReference type="Rhea" id="RHEA:56136"/>
        <dbReference type="ChEBI" id="CHEBI:15377"/>
        <dbReference type="ChEBI" id="CHEBI:16240"/>
        <dbReference type="ChEBI" id="CHEBI:139520"/>
        <dbReference type="ChEBI" id="CHEBI:139521"/>
        <dbReference type="EC" id="1.11.1.7"/>
    </reaction>
</comment>
<dbReference type="GO" id="GO:0006979">
    <property type="term" value="P:response to oxidative stress"/>
    <property type="evidence" value="ECO:0007669"/>
    <property type="project" value="InterPro"/>
</dbReference>
<evidence type="ECO:0000256" key="10">
    <source>
        <dbReference type="RuleBase" id="RU004241"/>
    </source>
</evidence>